<evidence type="ECO:0000259" key="2">
    <source>
        <dbReference type="Pfam" id="PF00561"/>
    </source>
</evidence>
<dbReference type="PANTHER" id="PTHR43798">
    <property type="entry name" value="MONOACYLGLYCEROL LIPASE"/>
    <property type="match status" value="1"/>
</dbReference>
<dbReference type="Proteomes" id="UP000248326">
    <property type="component" value="Unassembled WGS sequence"/>
</dbReference>
<feature type="domain" description="AB hydrolase-1" evidence="2">
    <location>
        <begin position="119"/>
        <end position="224"/>
    </location>
</feature>
<dbReference type="SUPFAM" id="SSF53474">
    <property type="entry name" value="alpha/beta-Hydrolases"/>
    <property type="match status" value="1"/>
</dbReference>
<keyword evidence="4" id="KW-1185">Reference proteome</keyword>
<proteinExistence type="predicted"/>
<feature type="compositionally biased region" description="Basic and acidic residues" evidence="1">
    <location>
        <begin position="27"/>
        <end position="49"/>
    </location>
</feature>
<dbReference type="AlphaFoldDB" id="A0A318S564"/>
<feature type="region of interest" description="Disordered" evidence="1">
    <location>
        <begin position="1"/>
        <end position="49"/>
    </location>
</feature>
<gene>
    <name evidence="3" type="ORF">DES52_10782</name>
</gene>
<protein>
    <submittedName>
        <fullName evidence="3">Pimeloyl-ACP methyl ester carboxylesterase</fullName>
    </submittedName>
</protein>
<dbReference type="Gene3D" id="3.40.50.1820">
    <property type="entry name" value="alpha/beta hydrolase"/>
    <property type="match status" value="1"/>
</dbReference>
<dbReference type="GO" id="GO:0016020">
    <property type="term" value="C:membrane"/>
    <property type="evidence" value="ECO:0007669"/>
    <property type="project" value="TreeGrafter"/>
</dbReference>
<dbReference type="InterPro" id="IPR029058">
    <property type="entry name" value="AB_hydrolase_fold"/>
</dbReference>
<name>A0A318S564_9DEIO</name>
<comment type="caution">
    <text evidence="3">The sequence shown here is derived from an EMBL/GenBank/DDBJ whole genome shotgun (WGS) entry which is preliminary data.</text>
</comment>
<accession>A0A318S564</accession>
<dbReference type="OrthoDB" id="59888at2"/>
<reference evidence="3 4" key="1">
    <citation type="submission" date="2018-06" db="EMBL/GenBank/DDBJ databases">
        <title>Genomic Encyclopedia of Type Strains, Phase IV (KMG-IV): sequencing the most valuable type-strain genomes for metagenomic binning, comparative biology and taxonomic classification.</title>
        <authorList>
            <person name="Goeker M."/>
        </authorList>
    </citation>
    <scope>NUCLEOTIDE SEQUENCE [LARGE SCALE GENOMIC DNA]</scope>
    <source>
        <strain evidence="3 4">DSM 18048</strain>
    </source>
</reference>
<organism evidence="3 4">
    <name type="scientific">Deinococcus yavapaiensis KR-236</name>
    <dbReference type="NCBI Taxonomy" id="694435"/>
    <lineage>
        <taxon>Bacteria</taxon>
        <taxon>Thermotogati</taxon>
        <taxon>Deinococcota</taxon>
        <taxon>Deinococci</taxon>
        <taxon>Deinococcales</taxon>
        <taxon>Deinococcaceae</taxon>
        <taxon>Deinococcus</taxon>
    </lineage>
</organism>
<evidence type="ECO:0000313" key="4">
    <source>
        <dbReference type="Proteomes" id="UP000248326"/>
    </source>
</evidence>
<dbReference type="InterPro" id="IPR050266">
    <property type="entry name" value="AB_hydrolase_sf"/>
</dbReference>
<dbReference type="InterPro" id="IPR000073">
    <property type="entry name" value="AB_hydrolase_1"/>
</dbReference>
<sequence>MSEPSDASPLAVSHEVQGAPPTPPRSAADDRGDAALRKDEMIQHEQPPRAKRPDIRFLLKARFHLLSRWLLLALGLLMLGTSYETASEASDALTYRPPGRLINVGGHRLHLHCLGRGGPTVVIDAGLGDWSTSWMQVQALAARTTRVCTYDRAGMGFSEPGEWPRTAERFAAELHTLLRRAGVEGPYVLAGHSMGGLTVRVFTRRYPTEVAGVVLIESMSPQPSHAAVVATSHAPSVSLAWLAARVGLVRLLAGPLGLTEGMPRHVGPTYLALLATPRYFRTLADETEGLPTSLKQAGAVTTLGDLPLIVLSRGLNSTPDWQARQARLLQLSSNSRQFFARHSGHSIQLDQPDAAVAAIVDMVEALRSARPDHDSTRPARPVVAATEEEV</sequence>
<evidence type="ECO:0000256" key="1">
    <source>
        <dbReference type="SAM" id="MobiDB-lite"/>
    </source>
</evidence>
<dbReference type="EMBL" id="QJSX01000007">
    <property type="protein sequence ID" value="PYE53824.1"/>
    <property type="molecule type" value="Genomic_DNA"/>
</dbReference>
<dbReference type="RefSeq" id="WP_110886731.1">
    <property type="nucleotide sequence ID" value="NZ_QJSX01000007.1"/>
</dbReference>
<dbReference type="Pfam" id="PF00561">
    <property type="entry name" value="Abhydrolase_1"/>
    <property type="match status" value="1"/>
</dbReference>
<feature type="region of interest" description="Disordered" evidence="1">
    <location>
        <begin position="369"/>
        <end position="390"/>
    </location>
</feature>
<evidence type="ECO:0000313" key="3">
    <source>
        <dbReference type="EMBL" id="PYE53824.1"/>
    </source>
</evidence>
<dbReference type="PANTHER" id="PTHR43798:SF33">
    <property type="entry name" value="HYDROLASE, PUTATIVE (AFU_ORTHOLOGUE AFUA_2G14860)-RELATED"/>
    <property type="match status" value="1"/>
</dbReference>